<dbReference type="PANTHER" id="PTHR37017">
    <property type="entry name" value="AB HYDROLASE-1 DOMAIN-CONTAINING PROTEIN-RELATED"/>
    <property type="match status" value="1"/>
</dbReference>
<keyword evidence="3" id="KW-1185">Reference proteome</keyword>
<organism evidence="2 3">
    <name type="scientific">Friedmanniomyces simplex</name>
    <dbReference type="NCBI Taxonomy" id="329884"/>
    <lineage>
        <taxon>Eukaryota</taxon>
        <taxon>Fungi</taxon>
        <taxon>Dikarya</taxon>
        <taxon>Ascomycota</taxon>
        <taxon>Pezizomycotina</taxon>
        <taxon>Dothideomycetes</taxon>
        <taxon>Dothideomycetidae</taxon>
        <taxon>Mycosphaerellales</taxon>
        <taxon>Teratosphaeriaceae</taxon>
        <taxon>Friedmanniomyces</taxon>
    </lineage>
</organism>
<dbReference type="Pfam" id="PF12697">
    <property type="entry name" value="Abhydrolase_6"/>
    <property type="match status" value="1"/>
</dbReference>
<dbReference type="SUPFAM" id="SSF53474">
    <property type="entry name" value="alpha/beta-Hydrolases"/>
    <property type="match status" value="1"/>
</dbReference>
<dbReference type="OrthoDB" id="1263307at2759"/>
<dbReference type="Gene3D" id="3.40.50.1820">
    <property type="entry name" value="alpha/beta hydrolase"/>
    <property type="match status" value="1"/>
</dbReference>
<dbReference type="InterPro" id="IPR029058">
    <property type="entry name" value="AB_hydrolase_fold"/>
</dbReference>
<protein>
    <recommendedName>
        <fullName evidence="1">AB hydrolase-1 domain-containing protein</fullName>
    </recommendedName>
</protein>
<accession>A0A4U0XGM8</accession>
<name>A0A4U0XGM8_9PEZI</name>
<evidence type="ECO:0000313" key="2">
    <source>
        <dbReference type="EMBL" id="TKA74513.1"/>
    </source>
</evidence>
<dbReference type="AlphaFoldDB" id="A0A4U0XGM8"/>
<dbReference type="InterPro" id="IPR000073">
    <property type="entry name" value="AB_hydrolase_1"/>
</dbReference>
<dbReference type="Proteomes" id="UP000309340">
    <property type="component" value="Unassembled WGS sequence"/>
</dbReference>
<sequence>MAAAQMPAIVIVPGSWHTPAHAEPLKQALNQQGYEAEAHQLASTGLKDPRPTFADDVSTIYKAVTAKLDQGYDVCLVLHSFAGVPGAEAVNRLTKEGRLEATGSSAKLVRVIFIAAYVFPVGFIMDAKLMLGPENPRFSIDANEMNNMADTRLVLFNDLTSDDEAQQWIDKLEPAYYLGKGPVISSDDWRMAPITVVTTRQDLAIPPERQEMVWQGFPLIWLDAGHTPYISQPERVAEIVVAALSET</sequence>
<dbReference type="PANTHER" id="PTHR37017:SF13">
    <property type="entry name" value="AB HYDROLASE-1 DOMAIN-CONTAINING PROTEIN"/>
    <property type="match status" value="1"/>
</dbReference>
<evidence type="ECO:0000259" key="1">
    <source>
        <dbReference type="Pfam" id="PF12697"/>
    </source>
</evidence>
<reference evidence="2 3" key="1">
    <citation type="submission" date="2017-03" db="EMBL/GenBank/DDBJ databases">
        <title>Genomes of endolithic fungi from Antarctica.</title>
        <authorList>
            <person name="Coleine C."/>
            <person name="Masonjones S."/>
            <person name="Stajich J.E."/>
        </authorList>
    </citation>
    <scope>NUCLEOTIDE SEQUENCE [LARGE SCALE GENOMIC DNA]</scope>
    <source>
        <strain evidence="2 3">CCFEE 5184</strain>
    </source>
</reference>
<gene>
    <name evidence="2" type="ORF">B0A55_08048</name>
</gene>
<comment type="caution">
    <text evidence="2">The sequence shown here is derived from an EMBL/GenBank/DDBJ whole genome shotgun (WGS) entry which is preliminary data.</text>
</comment>
<evidence type="ECO:0000313" key="3">
    <source>
        <dbReference type="Proteomes" id="UP000309340"/>
    </source>
</evidence>
<proteinExistence type="predicted"/>
<dbReference type="STRING" id="329884.A0A4U0XGM8"/>
<feature type="domain" description="AB hydrolase-1" evidence="1">
    <location>
        <begin position="9"/>
        <end position="238"/>
    </location>
</feature>
<dbReference type="EMBL" id="NAJQ01000223">
    <property type="protein sequence ID" value="TKA74513.1"/>
    <property type="molecule type" value="Genomic_DNA"/>
</dbReference>
<dbReference type="InterPro" id="IPR052897">
    <property type="entry name" value="Sec-Metab_Biosynth_Hydrolase"/>
</dbReference>